<feature type="region of interest" description="Disordered" evidence="1">
    <location>
        <begin position="99"/>
        <end position="142"/>
    </location>
</feature>
<comment type="caution">
    <text evidence="2">The sequence shown here is derived from an EMBL/GenBank/DDBJ whole genome shotgun (WGS) entry which is preliminary data.</text>
</comment>
<evidence type="ECO:0000313" key="2">
    <source>
        <dbReference type="EMBL" id="CAK0906904.1"/>
    </source>
</evidence>
<dbReference type="Gene3D" id="1.20.140.30">
    <property type="entry name" value="MOB kinase activator"/>
    <property type="match status" value="1"/>
</dbReference>
<accession>A0ABN9Y342</accession>
<organism evidence="2 3">
    <name type="scientific">Prorocentrum cordatum</name>
    <dbReference type="NCBI Taxonomy" id="2364126"/>
    <lineage>
        <taxon>Eukaryota</taxon>
        <taxon>Sar</taxon>
        <taxon>Alveolata</taxon>
        <taxon>Dinophyceae</taxon>
        <taxon>Prorocentrales</taxon>
        <taxon>Prorocentraceae</taxon>
        <taxon>Prorocentrum</taxon>
    </lineage>
</organism>
<dbReference type="Proteomes" id="UP001189429">
    <property type="component" value="Unassembled WGS sequence"/>
</dbReference>
<dbReference type="SUPFAM" id="SSF101152">
    <property type="entry name" value="Mob1/phocein"/>
    <property type="match status" value="1"/>
</dbReference>
<reference evidence="2" key="1">
    <citation type="submission" date="2023-10" db="EMBL/GenBank/DDBJ databases">
        <authorList>
            <person name="Chen Y."/>
            <person name="Shah S."/>
            <person name="Dougan E. K."/>
            <person name="Thang M."/>
            <person name="Chan C."/>
        </authorList>
    </citation>
    <scope>NUCLEOTIDE SEQUENCE [LARGE SCALE GENOMIC DNA]</scope>
</reference>
<dbReference type="PANTHER" id="PTHR22599">
    <property type="entry name" value="MPS ONE BINDER KINASE ACTIVATOR-LIKE MOB"/>
    <property type="match status" value="1"/>
</dbReference>
<dbReference type="EMBL" id="CAUYUJ010021768">
    <property type="protein sequence ID" value="CAK0906904.1"/>
    <property type="molecule type" value="Genomic_DNA"/>
</dbReference>
<dbReference type="Pfam" id="PF03637">
    <property type="entry name" value="Mob1_phocein"/>
    <property type="match status" value="1"/>
</dbReference>
<protein>
    <submittedName>
        <fullName evidence="2">Uncharacterized protein</fullName>
    </submittedName>
</protein>
<gene>
    <name evidence="2" type="ORF">PCOR1329_LOCUS82082</name>
</gene>
<sequence length="337" mass="36590">MSKLLAYVHEQLSNRDVFPIDEGALFPEESERVAQQLSRRMFRVYAHAYLSHFARVQEENLEAELNFCYKHFLYFVKDRFDLVGDRELLPLHELNKRPSRRSSAGEAASAPPRAPWRAAGGRSRGCRGFSSGRSSAAAGGRPGGLSIPDFSRLGEAVFSWLSEAAHFPRRWAPEVWALGRAHAAGHGLHPPALLAGPPTEGARAAEEGARRRGCCRIRRCWAESRLAQTSGVSKTSRPRLCVGCLASSGPLFCAFPRRGPEGGSPLGTESRPRGPLFCAFPRRGPEGAAGGAQARSARTLRARRALPNSLPRGGWAAAAPPPCRSRPALQQRLGGSV</sequence>
<evidence type="ECO:0000256" key="1">
    <source>
        <dbReference type="SAM" id="MobiDB-lite"/>
    </source>
</evidence>
<name>A0ABN9Y342_9DINO</name>
<dbReference type="InterPro" id="IPR005301">
    <property type="entry name" value="MOB_kinase_act_fam"/>
</dbReference>
<dbReference type="InterPro" id="IPR036703">
    <property type="entry name" value="MOB_kinase_act_sf"/>
</dbReference>
<keyword evidence="3" id="KW-1185">Reference proteome</keyword>
<dbReference type="SMART" id="SM01388">
    <property type="entry name" value="Mob1_phocein"/>
    <property type="match status" value="1"/>
</dbReference>
<feature type="region of interest" description="Disordered" evidence="1">
    <location>
        <begin position="305"/>
        <end position="337"/>
    </location>
</feature>
<evidence type="ECO:0000313" key="3">
    <source>
        <dbReference type="Proteomes" id="UP001189429"/>
    </source>
</evidence>
<proteinExistence type="predicted"/>
<feature type="compositionally biased region" description="Low complexity" evidence="1">
    <location>
        <begin position="101"/>
        <end position="139"/>
    </location>
</feature>